<evidence type="ECO:0000313" key="2">
    <source>
        <dbReference type="EMBL" id="TKR61550.1"/>
    </source>
</evidence>
<evidence type="ECO:0000256" key="1">
    <source>
        <dbReference type="SAM" id="MobiDB-lite"/>
    </source>
</evidence>
<feature type="region of interest" description="Disordered" evidence="1">
    <location>
        <begin position="1"/>
        <end position="36"/>
    </location>
</feature>
<accession>A0A4U5LZ13</accession>
<sequence length="129" mass="14678">MSILCEKHPTQANQGRLTNQGEKNVTMASSDKEQAVWPESPAADSLEIQIAHIFLDTLVMRRALINTVSEKSWFLLFLLVPNVLVPRVPRDRRRSFLSVVRHPESEACNLRGAIYDEAYELTDLTDELN</sequence>
<keyword evidence="3" id="KW-1185">Reference proteome</keyword>
<dbReference type="EMBL" id="AZBU02000011">
    <property type="protein sequence ID" value="TKR61550.1"/>
    <property type="molecule type" value="Genomic_DNA"/>
</dbReference>
<gene>
    <name evidence="2" type="ORF">L596_028646</name>
</gene>
<dbReference type="AlphaFoldDB" id="A0A4U5LZ13"/>
<organism evidence="2 3">
    <name type="scientific">Steinernema carpocapsae</name>
    <name type="common">Entomopathogenic nematode</name>
    <dbReference type="NCBI Taxonomy" id="34508"/>
    <lineage>
        <taxon>Eukaryota</taxon>
        <taxon>Metazoa</taxon>
        <taxon>Ecdysozoa</taxon>
        <taxon>Nematoda</taxon>
        <taxon>Chromadorea</taxon>
        <taxon>Rhabditida</taxon>
        <taxon>Tylenchina</taxon>
        <taxon>Panagrolaimomorpha</taxon>
        <taxon>Strongyloidoidea</taxon>
        <taxon>Steinernematidae</taxon>
        <taxon>Steinernema</taxon>
    </lineage>
</organism>
<protein>
    <submittedName>
        <fullName evidence="2">Uncharacterized protein</fullName>
    </submittedName>
</protein>
<evidence type="ECO:0000313" key="3">
    <source>
        <dbReference type="Proteomes" id="UP000298663"/>
    </source>
</evidence>
<dbReference type="Proteomes" id="UP000298663">
    <property type="component" value="Unassembled WGS sequence"/>
</dbReference>
<comment type="caution">
    <text evidence="2">The sequence shown here is derived from an EMBL/GenBank/DDBJ whole genome shotgun (WGS) entry which is preliminary data.</text>
</comment>
<name>A0A4U5LZ13_STECR</name>
<feature type="compositionally biased region" description="Polar residues" evidence="1">
    <location>
        <begin position="10"/>
        <end position="29"/>
    </location>
</feature>
<proteinExistence type="predicted"/>
<reference evidence="2 3" key="1">
    <citation type="journal article" date="2015" name="Genome Biol.">
        <title>Comparative genomics of Steinernema reveals deeply conserved gene regulatory networks.</title>
        <authorList>
            <person name="Dillman A.R."/>
            <person name="Macchietto M."/>
            <person name="Porter C.F."/>
            <person name="Rogers A."/>
            <person name="Williams B."/>
            <person name="Antoshechkin I."/>
            <person name="Lee M.M."/>
            <person name="Goodwin Z."/>
            <person name="Lu X."/>
            <person name="Lewis E.E."/>
            <person name="Goodrich-Blair H."/>
            <person name="Stock S.P."/>
            <person name="Adams B.J."/>
            <person name="Sternberg P.W."/>
            <person name="Mortazavi A."/>
        </authorList>
    </citation>
    <scope>NUCLEOTIDE SEQUENCE [LARGE SCALE GENOMIC DNA]</scope>
    <source>
        <strain evidence="2 3">ALL</strain>
    </source>
</reference>
<reference evidence="2 3" key="2">
    <citation type="journal article" date="2019" name="G3 (Bethesda)">
        <title>Hybrid Assembly of the Genome of the Entomopathogenic Nematode Steinernema carpocapsae Identifies the X-Chromosome.</title>
        <authorList>
            <person name="Serra L."/>
            <person name="Macchietto M."/>
            <person name="Macias-Munoz A."/>
            <person name="McGill C.J."/>
            <person name="Rodriguez I.M."/>
            <person name="Rodriguez B."/>
            <person name="Murad R."/>
            <person name="Mortazavi A."/>
        </authorList>
    </citation>
    <scope>NUCLEOTIDE SEQUENCE [LARGE SCALE GENOMIC DNA]</scope>
    <source>
        <strain evidence="2 3">ALL</strain>
    </source>
</reference>